<evidence type="ECO:0000313" key="2">
    <source>
        <dbReference type="EMBL" id="SEQ26002.1"/>
    </source>
</evidence>
<dbReference type="RefSeq" id="WP_090269549.1">
    <property type="nucleotide sequence ID" value="NZ_FOEP01000005.1"/>
</dbReference>
<feature type="transmembrane region" description="Helical" evidence="1">
    <location>
        <begin position="89"/>
        <end position="110"/>
    </location>
</feature>
<feature type="transmembrane region" description="Helical" evidence="1">
    <location>
        <begin position="190"/>
        <end position="207"/>
    </location>
</feature>
<keyword evidence="1" id="KW-0812">Transmembrane</keyword>
<accession>A0A1H9EK72</accession>
<feature type="transmembrane region" description="Helical" evidence="1">
    <location>
        <begin position="130"/>
        <end position="149"/>
    </location>
</feature>
<dbReference type="InterPro" id="IPR025495">
    <property type="entry name" value="DUF4386"/>
</dbReference>
<organism evidence="2 3">
    <name type="scientific">Thalassovita taeanensis</name>
    <dbReference type="NCBI Taxonomy" id="657014"/>
    <lineage>
        <taxon>Bacteria</taxon>
        <taxon>Pseudomonadati</taxon>
        <taxon>Pseudomonadota</taxon>
        <taxon>Alphaproteobacteria</taxon>
        <taxon>Rhodobacterales</taxon>
        <taxon>Roseobacteraceae</taxon>
        <taxon>Thalassovita</taxon>
    </lineage>
</organism>
<evidence type="ECO:0008006" key="4">
    <source>
        <dbReference type="Google" id="ProtNLM"/>
    </source>
</evidence>
<evidence type="ECO:0000313" key="3">
    <source>
        <dbReference type="Proteomes" id="UP000198634"/>
    </source>
</evidence>
<gene>
    <name evidence="2" type="ORF">SAMN04488092_10580</name>
</gene>
<evidence type="ECO:0000256" key="1">
    <source>
        <dbReference type="SAM" id="Phobius"/>
    </source>
</evidence>
<dbReference type="Pfam" id="PF14329">
    <property type="entry name" value="DUF4386"/>
    <property type="match status" value="1"/>
</dbReference>
<reference evidence="2 3" key="1">
    <citation type="submission" date="2016-10" db="EMBL/GenBank/DDBJ databases">
        <authorList>
            <person name="de Groot N.N."/>
        </authorList>
    </citation>
    <scope>NUCLEOTIDE SEQUENCE [LARGE SCALE GENOMIC DNA]</scope>
    <source>
        <strain evidence="2 3">DSM 22007</strain>
    </source>
</reference>
<dbReference type="Proteomes" id="UP000198634">
    <property type="component" value="Unassembled WGS sequence"/>
</dbReference>
<sequence>MTTLSLTRLTGLFYLLIIILGMTTELAIRAPLIDPDSAATTAANIKAHATLYRFGILGDAGMILADIAVAVLFYVLLKPVSQPLALTAMALRLVQAATLAANLVTAYAPLLLIGADDILAHRFALLHATGYDLGLIFFGVNCLVMGLLIHRAPFLPAPLGWLIGASGLVYLTGSTVAILAPPLASTLEPAYLLPLMSETAFCLWLLLSPKPQVR</sequence>
<dbReference type="STRING" id="657014.SAMN04488092_10580"/>
<feature type="transmembrane region" description="Helical" evidence="1">
    <location>
        <begin position="52"/>
        <end position="77"/>
    </location>
</feature>
<dbReference type="EMBL" id="FOEP01000005">
    <property type="protein sequence ID" value="SEQ26002.1"/>
    <property type="molecule type" value="Genomic_DNA"/>
</dbReference>
<feature type="transmembrane region" description="Helical" evidence="1">
    <location>
        <begin position="12"/>
        <end position="32"/>
    </location>
</feature>
<keyword evidence="1" id="KW-1133">Transmembrane helix</keyword>
<dbReference type="OrthoDB" id="5421633at2"/>
<dbReference type="AlphaFoldDB" id="A0A1H9EK72"/>
<keyword evidence="1" id="KW-0472">Membrane</keyword>
<proteinExistence type="predicted"/>
<protein>
    <recommendedName>
        <fullName evidence="4">DUF4386 domain-containing protein</fullName>
    </recommendedName>
</protein>
<name>A0A1H9EK72_9RHOB</name>
<feature type="transmembrane region" description="Helical" evidence="1">
    <location>
        <begin position="161"/>
        <end position="184"/>
    </location>
</feature>
<keyword evidence="3" id="KW-1185">Reference proteome</keyword>